<evidence type="ECO:0000313" key="1">
    <source>
        <dbReference type="EMBL" id="TGY73859.1"/>
    </source>
</evidence>
<proteinExistence type="predicted"/>
<protein>
    <submittedName>
        <fullName evidence="1">Uncharacterized protein</fullName>
    </submittedName>
</protein>
<evidence type="ECO:0000313" key="2">
    <source>
        <dbReference type="Proteomes" id="UP000306630"/>
    </source>
</evidence>
<accession>A0A4V3RU79</accession>
<sequence length="124" mass="14716">MTHLPETDAEWLLSLRDEMIDILLTETDTGKKRMLLQLLREQEYVADDIRTDFLDYCMSKINSEYEPYAVRCFSIYAAYKMCRHFPELLAELEEHLDMMRYQTLSPGLKSAFHQTKTKIAKLKK</sequence>
<dbReference type="Proteomes" id="UP000306630">
    <property type="component" value="Unassembled WGS sequence"/>
</dbReference>
<dbReference type="EMBL" id="SRYD01000028">
    <property type="protein sequence ID" value="TGY73859.1"/>
    <property type="molecule type" value="Genomic_DNA"/>
</dbReference>
<gene>
    <name evidence="1" type="ORF">E5333_07935</name>
</gene>
<comment type="caution">
    <text evidence="1">The sequence shown here is derived from an EMBL/GenBank/DDBJ whole genome shotgun (WGS) entry which is preliminary data.</text>
</comment>
<reference evidence="1 2" key="1">
    <citation type="submission" date="2019-04" db="EMBL/GenBank/DDBJ databases">
        <title>Microbes associate with the intestines of laboratory mice.</title>
        <authorList>
            <person name="Navarre W."/>
            <person name="Wong E."/>
            <person name="Huang K."/>
            <person name="Tropini C."/>
            <person name="Ng K."/>
            <person name="Yu B."/>
        </authorList>
    </citation>
    <scope>NUCLEOTIDE SEQUENCE [LARGE SCALE GENOMIC DNA]</scope>
    <source>
        <strain evidence="1 2">NM06_A21</strain>
    </source>
</reference>
<dbReference type="AlphaFoldDB" id="A0A4V3RU79"/>
<organism evidence="1 2">
    <name type="scientific">Muribaculum intestinale</name>
    <dbReference type="NCBI Taxonomy" id="1796646"/>
    <lineage>
        <taxon>Bacteria</taxon>
        <taxon>Pseudomonadati</taxon>
        <taxon>Bacteroidota</taxon>
        <taxon>Bacteroidia</taxon>
        <taxon>Bacteroidales</taxon>
        <taxon>Muribaculaceae</taxon>
        <taxon>Muribaculum</taxon>
    </lineage>
</organism>
<name>A0A4V3RU79_9BACT</name>